<dbReference type="RefSeq" id="WP_009607901.1">
    <property type="nucleotide sequence ID" value="NZ_AP025575.1"/>
</dbReference>
<dbReference type="EMBL" id="PPTX01000006">
    <property type="protein sequence ID" value="RDB80373.1"/>
    <property type="molecule type" value="Genomic_DNA"/>
</dbReference>
<dbReference type="Proteomes" id="UP000253752">
    <property type="component" value="Unassembled WGS sequence"/>
</dbReference>
<proteinExistence type="predicted"/>
<evidence type="ECO:0000313" key="1">
    <source>
        <dbReference type="EMBL" id="RDB80373.1"/>
    </source>
</evidence>
<name>A0A369MSR7_EGGLN</name>
<reference evidence="1 2" key="1">
    <citation type="journal article" date="2018" name="Elife">
        <title>Discovery and characterization of a prevalent human gut bacterial enzyme sufficient for the inactivation of a family of plant toxins.</title>
        <authorList>
            <person name="Koppel N."/>
            <person name="Bisanz J.E."/>
            <person name="Pandelia M.E."/>
            <person name="Turnbaugh P.J."/>
            <person name="Balskus E.P."/>
        </authorList>
    </citation>
    <scope>NUCLEOTIDE SEQUENCE [LARGE SCALE GENOMIC DNA]</scope>
    <source>
        <strain evidence="1 2">MR1 #12</strain>
    </source>
</reference>
<dbReference type="AlphaFoldDB" id="A0A369MSR7"/>
<sequence length="258" mass="29397">MKNTRTVRIAAGTVCLIVVALVMGWFVGRYIPGDPREPEPRIGDGLYSETGYGLSKIVDFDPGSTMKLRNITQGQRYVRHPDEVERTPSELVDFYKENGEWEYECPDIDLSVSEIKTITTKGFAEWYPEYAGTYRPVYDGSELIAVTVTITNASDNLIQQWYKLPLEHVTLWSENLDYIDDSLGAGVVLDDAFVFANENYNRDELLRIEPGESQTLILPFKVNKNALKDQNSFDELDPSDFCIQMVDFSSSTAYRLWL</sequence>
<evidence type="ECO:0000313" key="2">
    <source>
        <dbReference type="Proteomes" id="UP000253752"/>
    </source>
</evidence>
<protein>
    <submittedName>
        <fullName evidence="1">Uncharacterized protein</fullName>
    </submittedName>
</protein>
<organism evidence="1 2">
    <name type="scientific">Eggerthella lenta</name>
    <name type="common">Eubacterium lentum</name>
    <dbReference type="NCBI Taxonomy" id="84112"/>
    <lineage>
        <taxon>Bacteria</taxon>
        <taxon>Bacillati</taxon>
        <taxon>Actinomycetota</taxon>
        <taxon>Coriobacteriia</taxon>
        <taxon>Eggerthellales</taxon>
        <taxon>Eggerthellaceae</taxon>
        <taxon>Eggerthella</taxon>
    </lineage>
</organism>
<gene>
    <name evidence="1" type="ORF">C1872_05480</name>
</gene>
<accession>A0A369MSR7</accession>
<comment type="caution">
    <text evidence="1">The sequence shown here is derived from an EMBL/GenBank/DDBJ whole genome shotgun (WGS) entry which is preliminary data.</text>
</comment>
<dbReference type="GeneID" id="69511530"/>